<organism evidence="11 12">
    <name type="scientific">Fictibacillus macauensis ZFHKF-1</name>
    <dbReference type="NCBI Taxonomy" id="1196324"/>
    <lineage>
        <taxon>Bacteria</taxon>
        <taxon>Bacillati</taxon>
        <taxon>Bacillota</taxon>
        <taxon>Bacilli</taxon>
        <taxon>Bacillales</taxon>
        <taxon>Fictibacillaceae</taxon>
        <taxon>Fictibacillus</taxon>
    </lineage>
</organism>
<feature type="transmembrane region" description="Helical" evidence="10">
    <location>
        <begin position="92"/>
        <end position="114"/>
    </location>
</feature>
<evidence type="ECO:0000313" key="12">
    <source>
        <dbReference type="Proteomes" id="UP000004080"/>
    </source>
</evidence>
<dbReference type="GO" id="GO:0140114">
    <property type="term" value="P:cellular detoxification of fluoride"/>
    <property type="evidence" value="ECO:0007669"/>
    <property type="project" value="UniProtKB-UniRule"/>
</dbReference>
<dbReference type="InterPro" id="IPR003691">
    <property type="entry name" value="FluC"/>
</dbReference>
<comment type="subcellular location">
    <subcellularLocation>
        <location evidence="1 10">Cell membrane</location>
        <topology evidence="1 10">Multi-pass membrane protein</topology>
    </subcellularLocation>
</comment>
<dbReference type="GO" id="GO:0062054">
    <property type="term" value="F:fluoride channel activity"/>
    <property type="evidence" value="ECO:0007669"/>
    <property type="project" value="UniProtKB-UniRule"/>
</dbReference>
<evidence type="ECO:0000256" key="2">
    <source>
        <dbReference type="ARBA" id="ARBA00022475"/>
    </source>
</evidence>
<dbReference type="OrthoDB" id="9799631at2"/>
<dbReference type="EMBL" id="AKKV01000030">
    <property type="protein sequence ID" value="EIT84781.1"/>
    <property type="molecule type" value="Genomic_DNA"/>
</dbReference>
<accession>I8IZ64</accession>
<evidence type="ECO:0000256" key="4">
    <source>
        <dbReference type="ARBA" id="ARBA00022989"/>
    </source>
</evidence>
<keyword evidence="4 10" id="KW-1133">Transmembrane helix</keyword>
<feature type="binding site" evidence="10">
    <location>
        <position position="71"/>
    </location>
    <ligand>
        <name>Na(+)</name>
        <dbReference type="ChEBI" id="CHEBI:29101"/>
        <note>structural</note>
    </ligand>
</feature>
<evidence type="ECO:0000256" key="5">
    <source>
        <dbReference type="ARBA" id="ARBA00023136"/>
    </source>
</evidence>
<evidence type="ECO:0000256" key="7">
    <source>
        <dbReference type="ARBA" id="ARBA00035120"/>
    </source>
</evidence>
<feature type="binding site" evidence="10">
    <location>
        <position position="74"/>
    </location>
    <ligand>
        <name>Na(+)</name>
        <dbReference type="ChEBI" id="CHEBI:29101"/>
        <note>structural</note>
    </ligand>
</feature>
<dbReference type="AlphaFoldDB" id="I8IZ64"/>
<keyword evidence="2 10" id="KW-1003">Cell membrane</keyword>
<keyword evidence="12" id="KW-1185">Reference proteome</keyword>
<dbReference type="GO" id="GO:0005886">
    <property type="term" value="C:plasma membrane"/>
    <property type="evidence" value="ECO:0007669"/>
    <property type="project" value="UniProtKB-SubCell"/>
</dbReference>
<evidence type="ECO:0000256" key="3">
    <source>
        <dbReference type="ARBA" id="ARBA00022692"/>
    </source>
</evidence>
<keyword evidence="10" id="KW-0406">Ion transport</keyword>
<evidence type="ECO:0000256" key="6">
    <source>
        <dbReference type="ARBA" id="ARBA00023303"/>
    </source>
</evidence>
<sequence length="130" mass="14164">MIYFLVGIGGIVGALLRFVSSQAFPTLLFPTATLFINLTGSFILAWLTTYVSKVHLLPPALVTALGTGLIGAFTTFSTFSVETVKLISSHHYFMAAMYLLCSLWGGLLCSWLGFRFGHYCYSKYTVGAKG</sequence>
<comment type="catalytic activity">
    <reaction evidence="8">
        <text>fluoride(in) = fluoride(out)</text>
        <dbReference type="Rhea" id="RHEA:76159"/>
        <dbReference type="ChEBI" id="CHEBI:17051"/>
    </reaction>
    <physiologicalReaction direction="left-to-right" evidence="8">
        <dbReference type="Rhea" id="RHEA:76160"/>
    </physiologicalReaction>
</comment>
<comment type="function">
    <text evidence="9 10">Fluoride-specific ion channel. Important for reducing fluoride concentration in the cell, thus reducing its toxicity.</text>
</comment>
<keyword evidence="3 10" id="KW-0812">Transmembrane</keyword>
<feature type="transmembrane region" description="Helical" evidence="10">
    <location>
        <begin position="31"/>
        <end position="48"/>
    </location>
</feature>
<dbReference type="PANTHER" id="PTHR28259">
    <property type="entry name" value="FLUORIDE EXPORT PROTEIN 1-RELATED"/>
    <property type="match status" value="1"/>
</dbReference>
<keyword evidence="10" id="KW-0479">Metal-binding</keyword>
<gene>
    <name evidence="10" type="primary">fluC</name>
    <name evidence="10" type="synonym">crcB</name>
    <name evidence="11" type="ORF">A374_13855</name>
</gene>
<reference evidence="11 12" key="1">
    <citation type="journal article" date="2012" name="J. Bacteriol.">
        <title>Genome of Bacillus macauensis ZFHKF-1, a Long-Chain-Forming Bacterium.</title>
        <authorList>
            <person name="Cai L."/>
            <person name="Zhang T."/>
        </authorList>
    </citation>
    <scope>NUCLEOTIDE SEQUENCE [LARGE SCALE GENOMIC DNA]</scope>
    <source>
        <strain evidence="11 12">ZFHKF-1</strain>
    </source>
</reference>
<dbReference type="HAMAP" id="MF_00454">
    <property type="entry name" value="FluC"/>
    <property type="match status" value="1"/>
</dbReference>
<dbReference type="PANTHER" id="PTHR28259:SF1">
    <property type="entry name" value="FLUORIDE EXPORT PROTEIN 1-RELATED"/>
    <property type="match status" value="1"/>
</dbReference>
<comment type="similarity">
    <text evidence="7 10">Belongs to the fluoride channel Fluc/FEX (TC 1.A.43) family.</text>
</comment>
<evidence type="ECO:0000256" key="8">
    <source>
        <dbReference type="ARBA" id="ARBA00035585"/>
    </source>
</evidence>
<feature type="transmembrane region" description="Helical" evidence="10">
    <location>
        <begin position="60"/>
        <end position="80"/>
    </location>
</feature>
<keyword evidence="10" id="KW-0915">Sodium</keyword>
<keyword evidence="10" id="KW-0813">Transport</keyword>
<evidence type="ECO:0000313" key="11">
    <source>
        <dbReference type="EMBL" id="EIT84781.1"/>
    </source>
</evidence>
<dbReference type="RefSeq" id="WP_007202849.1">
    <property type="nucleotide sequence ID" value="NZ_AKKV01000030.1"/>
</dbReference>
<proteinExistence type="inferred from homology"/>
<keyword evidence="6 10" id="KW-0407">Ion channel</keyword>
<dbReference type="PATRIC" id="fig|1196324.3.peg.2834"/>
<protein>
    <recommendedName>
        <fullName evidence="10">Fluoride-specific ion channel FluC</fullName>
    </recommendedName>
</protein>
<dbReference type="NCBIfam" id="TIGR00494">
    <property type="entry name" value="crcB"/>
    <property type="match status" value="1"/>
</dbReference>
<keyword evidence="5 10" id="KW-0472">Membrane</keyword>
<dbReference type="STRING" id="1196324.A374_13855"/>
<comment type="activity regulation">
    <text evidence="10">Na(+) is not transported, but it plays an essential structural role and its presence is essential for fluoride channel function.</text>
</comment>
<evidence type="ECO:0000256" key="9">
    <source>
        <dbReference type="ARBA" id="ARBA00049940"/>
    </source>
</evidence>
<evidence type="ECO:0000256" key="10">
    <source>
        <dbReference type="HAMAP-Rule" id="MF_00454"/>
    </source>
</evidence>
<dbReference type="GO" id="GO:0046872">
    <property type="term" value="F:metal ion binding"/>
    <property type="evidence" value="ECO:0007669"/>
    <property type="project" value="UniProtKB-KW"/>
</dbReference>
<comment type="caution">
    <text evidence="11">The sequence shown here is derived from an EMBL/GenBank/DDBJ whole genome shotgun (WGS) entry which is preliminary data.</text>
</comment>
<dbReference type="eggNOG" id="COG0239">
    <property type="taxonomic scope" value="Bacteria"/>
</dbReference>
<evidence type="ECO:0000256" key="1">
    <source>
        <dbReference type="ARBA" id="ARBA00004651"/>
    </source>
</evidence>
<dbReference type="Proteomes" id="UP000004080">
    <property type="component" value="Unassembled WGS sequence"/>
</dbReference>
<dbReference type="Pfam" id="PF02537">
    <property type="entry name" value="CRCB"/>
    <property type="match status" value="1"/>
</dbReference>
<name>I8IZ64_9BACL</name>